<dbReference type="Proteomes" id="UP001320972">
    <property type="component" value="Unassembled WGS sequence"/>
</dbReference>
<sequence>MNRFVLENPWLFGAVTVATWIVVYTLAGSVFGEPSLRRSLFPATAGGIASATVLYYVAKNHQ</sequence>
<evidence type="ECO:0000313" key="4">
    <source>
        <dbReference type="Proteomes" id="UP001320972"/>
    </source>
</evidence>
<evidence type="ECO:0000313" key="3">
    <source>
        <dbReference type="EMBL" id="MCU4973586.1"/>
    </source>
</evidence>
<dbReference type="RefSeq" id="WP_338002924.1">
    <property type="nucleotide sequence ID" value="NZ_JAOPKA010000003.1"/>
</dbReference>
<keyword evidence="4" id="KW-1185">Reference proteome</keyword>
<evidence type="ECO:0000313" key="2">
    <source>
        <dbReference type="EMBL" id="MCU4741091.1"/>
    </source>
</evidence>
<comment type="caution">
    <text evidence="2">The sequence shown here is derived from an EMBL/GenBank/DDBJ whole genome shotgun (WGS) entry which is preliminary data.</text>
</comment>
<keyword evidence="1" id="KW-0812">Transmembrane</keyword>
<keyword evidence="1" id="KW-1133">Transmembrane helix</keyword>
<evidence type="ECO:0000256" key="1">
    <source>
        <dbReference type="SAM" id="Phobius"/>
    </source>
</evidence>
<protein>
    <submittedName>
        <fullName evidence="2">Uncharacterized protein</fullName>
    </submittedName>
</protein>
<proteinExistence type="predicted"/>
<feature type="transmembrane region" description="Helical" evidence="1">
    <location>
        <begin position="9"/>
        <end position="27"/>
    </location>
</feature>
<dbReference type="EMBL" id="JAOPKA010000003">
    <property type="protein sequence ID" value="MCU4741091.1"/>
    <property type="molecule type" value="Genomic_DNA"/>
</dbReference>
<feature type="transmembrane region" description="Helical" evidence="1">
    <location>
        <begin position="39"/>
        <end position="58"/>
    </location>
</feature>
<accession>A0AAP2YXC0</accession>
<dbReference type="EMBL" id="JAOPKB010000007">
    <property type="protein sequence ID" value="MCU4973586.1"/>
    <property type="molecule type" value="Genomic_DNA"/>
</dbReference>
<dbReference type="Proteomes" id="UP001321018">
    <property type="component" value="Unassembled WGS sequence"/>
</dbReference>
<name>A0AAP2YXC0_9EURY</name>
<organism evidence="2 5">
    <name type="scientific">Natronoglomus mannanivorans</name>
    <dbReference type="NCBI Taxonomy" id="2979990"/>
    <lineage>
        <taxon>Archaea</taxon>
        <taxon>Methanobacteriati</taxon>
        <taxon>Methanobacteriota</taxon>
        <taxon>Stenosarchaea group</taxon>
        <taxon>Halobacteria</taxon>
        <taxon>Halobacteriales</taxon>
        <taxon>Natrialbaceae</taxon>
        <taxon>Natronoglomus</taxon>
    </lineage>
</organism>
<evidence type="ECO:0000313" key="5">
    <source>
        <dbReference type="Proteomes" id="UP001321018"/>
    </source>
</evidence>
<keyword evidence="1" id="KW-0472">Membrane</keyword>
<gene>
    <name evidence="3" type="ORF">OB955_12650</name>
    <name evidence="2" type="ORF">OB960_06720</name>
</gene>
<reference evidence="2 4" key="1">
    <citation type="submission" date="2022-09" db="EMBL/GenBank/DDBJ databases">
        <title>Enrichment on poylsaccharides allowed isolation of novel metabolic and taxonomic groups of Haloarchaea.</title>
        <authorList>
            <person name="Sorokin D.Y."/>
            <person name="Elcheninov A.G."/>
            <person name="Khizhniak T.V."/>
            <person name="Kolganova T.V."/>
            <person name="Kublanov I.V."/>
        </authorList>
    </citation>
    <scope>NUCLEOTIDE SEQUENCE</scope>
    <source>
        <strain evidence="3 4">AArc-m2/3/4</strain>
        <strain evidence="2">AArc-xg1-1</strain>
    </source>
</reference>
<dbReference type="AlphaFoldDB" id="A0AAP2YXC0"/>